<evidence type="ECO:0000313" key="3">
    <source>
        <dbReference type="Proteomes" id="UP000034137"/>
    </source>
</evidence>
<evidence type="ECO:0000259" key="1">
    <source>
        <dbReference type="Pfam" id="PF26593"/>
    </source>
</evidence>
<evidence type="ECO:0000313" key="2">
    <source>
        <dbReference type="EMBL" id="KKR32308.1"/>
    </source>
</evidence>
<accession>A0A0G0PWN8</accession>
<name>A0A0G0PWN8_9BACT</name>
<proteinExistence type="predicted"/>
<organism evidence="2 3">
    <name type="scientific">Candidatus Falkowbacteria bacterium GW2011_GWF2_39_8</name>
    <dbReference type="NCBI Taxonomy" id="1618642"/>
    <lineage>
        <taxon>Bacteria</taxon>
        <taxon>Candidatus Falkowiibacteriota</taxon>
    </lineage>
</organism>
<dbReference type="EMBL" id="LBXO01000037">
    <property type="protein sequence ID" value="KKR32308.1"/>
    <property type="molecule type" value="Genomic_DNA"/>
</dbReference>
<dbReference type="Pfam" id="PF26593">
    <property type="entry name" value="TraC-like"/>
    <property type="match status" value="1"/>
</dbReference>
<dbReference type="Proteomes" id="UP000034137">
    <property type="component" value="Unassembled WGS sequence"/>
</dbReference>
<sequence length="224" mass="25894">MENKLASGKIKNTTQQYLDIAEIRDNTLIMRDGTLRSVVLVSSINFSLKSEDEQNAIIYAYVSFLNNIDFPMQIVVQSRELDIENYILSLKQKAKEQTNELLKIQITEYIQYIAELISMGKIMNKRFYVIVPYNPLSDKKKNFFSSLVESFKPASLIKMKREVFLRRREKLTRRTENVIGGLSSIGLKSVELDTQSLIELFYNTYNPTTSANEKLVDVEKLRVA</sequence>
<dbReference type="InterPro" id="IPR058596">
    <property type="entry name" value="TraC-like_dom"/>
</dbReference>
<feature type="domain" description="TraC-like" evidence="1">
    <location>
        <begin position="25"/>
        <end position="174"/>
    </location>
</feature>
<gene>
    <name evidence="2" type="ORF">UT64_C0037G0007</name>
</gene>
<dbReference type="AlphaFoldDB" id="A0A0G0PWN8"/>
<reference evidence="2 3" key="1">
    <citation type="journal article" date="2015" name="Nature">
        <title>rRNA introns, odd ribosomes, and small enigmatic genomes across a large radiation of phyla.</title>
        <authorList>
            <person name="Brown C.T."/>
            <person name="Hug L.A."/>
            <person name="Thomas B.C."/>
            <person name="Sharon I."/>
            <person name="Castelle C.J."/>
            <person name="Singh A."/>
            <person name="Wilkins M.J."/>
            <person name="Williams K.H."/>
            <person name="Banfield J.F."/>
        </authorList>
    </citation>
    <scope>NUCLEOTIDE SEQUENCE [LARGE SCALE GENOMIC DNA]</scope>
</reference>
<protein>
    <recommendedName>
        <fullName evidence="1">TraC-like domain-containing protein</fullName>
    </recommendedName>
</protein>
<comment type="caution">
    <text evidence="2">The sequence shown here is derived from an EMBL/GenBank/DDBJ whole genome shotgun (WGS) entry which is preliminary data.</text>
</comment>